<accession>A0A9D9DWH7</accession>
<evidence type="ECO:0000256" key="4">
    <source>
        <dbReference type="ARBA" id="ARBA00022801"/>
    </source>
</evidence>
<feature type="coiled-coil region" evidence="7">
    <location>
        <begin position="6"/>
        <end position="64"/>
    </location>
</feature>
<evidence type="ECO:0000256" key="3">
    <source>
        <dbReference type="ARBA" id="ARBA00022722"/>
    </source>
</evidence>
<comment type="caution">
    <text evidence="8">The sequence shown here is derived from an EMBL/GenBank/DDBJ whole genome shotgun (WGS) entry which is preliminary data.</text>
</comment>
<evidence type="ECO:0000256" key="1">
    <source>
        <dbReference type="ARBA" id="ARBA00009998"/>
    </source>
</evidence>
<dbReference type="GO" id="GO:0009318">
    <property type="term" value="C:exodeoxyribonuclease VII complex"/>
    <property type="evidence" value="ECO:0007669"/>
    <property type="project" value="UniProtKB-UniRule"/>
</dbReference>
<evidence type="ECO:0000256" key="2">
    <source>
        <dbReference type="ARBA" id="ARBA00022490"/>
    </source>
</evidence>
<proteinExistence type="inferred from homology"/>
<protein>
    <recommendedName>
        <fullName evidence="6">Exodeoxyribonuclease 7 small subunit</fullName>
        <ecNumber evidence="6">3.1.11.6</ecNumber>
    </recommendedName>
    <alternativeName>
        <fullName evidence="6">Exodeoxyribonuclease VII small subunit</fullName>
        <shortName evidence="6">Exonuclease VII small subunit</shortName>
    </alternativeName>
</protein>
<gene>
    <name evidence="6 8" type="primary">xseB</name>
    <name evidence="8" type="ORF">IAC55_05515</name>
</gene>
<comment type="similarity">
    <text evidence="1 6">Belongs to the XseB family.</text>
</comment>
<evidence type="ECO:0000256" key="5">
    <source>
        <dbReference type="ARBA" id="ARBA00022839"/>
    </source>
</evidence>
<dbReference type="PANTHER" id="PTHR34137">
    <property type="entry name" value="EXODEOXYRIBONUCLEASE 7 SMALL SUBUNIT"/>
    <property type="match status" value="1"/>
</dbReference>
<evidence type="ECO:0000313" key="8">
    <source>
        <dbReference type="EMBL" id="MBO8434763.1"/>
    </source>
</evidence>
<dbReference type="InterPro" id="IPR037004">
    <property type="entry name" value="Exonuc_VII_ssu_sf"/>
</dbReference>
<dbReference type="AlphaFoldDB" id="A0A9D9DWH7"/>
<comment type="catalytic activity">
    <reaction evidence="6">
        <text>Exonucleolytic cleavage in either 5'- to 3'- or 3'- to 5'-direction to yield nucleoside 5'-phosphates.</text>
        <dbReference type="EC" id="3.1.11.6"/>
    </reaction>
</comment>
<keyword evidence="3 6" id="KW-0540">Nuclease</keyword>
<dbReference type="HAMAP" id="MF_00337">
    <property type="entry name" value="Exonuc_7_S"/>
    <property type="match status" value="1"/>
</dbReference>
<dbReference type="PANTHER" id="PTHR34137:SF1">
    <property type="entry name" value="EXODEOXYRIBONUCLEASE 7 SMALL SUBUNIT"/>
    <property type="match status" value="1"/>
</dbReference>
<name>A0A9D9DWH7_9FIRM</name>
<sequence length="81" mass="9362">MLAKKNISFEEALSKLEKIVSDLENNDIPLEKSIQLYKQGMELSLICKEKLENIEEEVKVLQKNAGGKFIEKPFEVSEEEY</sequence>
<dbReference type="GO" id="GO:0006308">
    <property type="term" value="P:DNA catabolic process"/>
    <property type="evidence" value="ECO:0007669"/>
    <property type="project" value="UniProtKB-UniRule"/>
</dbReference>
<keyword evidence="5 6" id="KW-0269">Exonuclease</keyword>
<reference evidence="8" key="1">
    <citation type="submission" date="2020-10" db="EMBL/GenBank/DDBJ databases">
        <authorList>
            <person name="Gilroy R."/>
        </authorList>
    </citation>
    <scope>NUCLEOTIDE SEQUENCE</scope>
    <source>
        <strain evidence="8">F6-4510</strain>
    </source>
</reference>
<comment type="subcellular location">
    <subcellularLocation>
        <location evidence="6">Cytoplasm</location>
    </subcellularLocation>
</comment>
<dbReference type="NCBIfam" id="TIGR01280">
    <property type="entry name" value="xseB"/>
    <property type="match status" value="1"/>
</dbReference>
<dbReference type="Gene3D" id="1.10.287.1040">
    <property type="entry name" value="Exonuclease VII, small subunit"/>
    <property type="match status" value="1"/>
</dbReference>
<dbReference type="EMBL" id="JADIMX010000106">
    <property type="protein sequence ID" value="MBO8434763.1"/>
    <property type="molecule type" value="Genomic_DNA"/>
</dbReference>
<organism evidence="8 9">
    <name type="scientific">Candidatus Fimicola merdigallinarum</name>
    <dbReference type="NCBI Taxonomy" id="2840819"/>
    <lineage>
        <taxon>Bacteria</taxon>
        <taxon>Bacillati</taxon>
        <taxon>Bacillota</taxon>
        <taxon>Clostridia</taxon>
        <taxon>Lachnospirales</taxon>
        <taxon>Lachnospiraceae</taxon>
        <taxon>Lachnospiraceae incertae sedis</taxon>
        <taxon>Candidatus Fimicola</taxon>
    </lineage>
</organism>
<dbReference type="GO" id="GO:0008855">
    <property type="term" value="F:exodeoxyribonuclease VII activity"/>
    <property type="evidence" value="ECO:0007669"/>
    <property type="project" value="UniProtKB-UniRule"/>
</dbReference>
<keyword evidence="4 6" id="KW-0378">Hydrolase</keyword>
<comment type="subunit">
    <text evidence="6">Heterooligomer composed of large and small subunits.</text>
</comment>
<comment type="function">
    <text evidence="6">Bidirectionally degrades single-stranded DNA into large acid-insoluble oligonucleotides, which are then degraded further into small acid-soluble oligonucleotides.</text>
</comment>
<dbReference type="EC" id="3.1.11.6" evidence="6"/>
<dbReference type="Proteomes" id="UP000823611">
    <property type="component" value="Unassembled WGS sequence"/>
</dbReference>
<keyword evidence="2 6" id="KW-0963">Cytoplasm</keyword>
<keyword evidence="7" id="KW-0175">Coiled coil</keyword>
<dbReference type="SUPFAM" id="SSF116842">
    <property type="entry name" value="XseB-like"/>
    <property type="match status" value="1"/>
</dbReference>
<evidence type="ECO:0000256" key="6">
    <source>
        <dbReference type="HAMAP-Rule" id="MF_00337"/>
    </source>
</evidence>
<dbReference type="InterPro" id="IPR003761">
    <property type="entry name" value="Exonuc_VII_S"/>
</dbReference>
<dbReference type="Pfam" id="PF02609">
    <property type="entry name" value="Exonuc_VII_S"/>
    <property type="match status" value="1"/>
</dbReference>
<evidence type="ECO:0000256" key="7">
    <source>
        <dbReference type="SAM" id="Coils"/>
    </source>
</evidence>
<reference evidence="8" key="2">
    <citation type="journal article" date="2021" name="PeerJ">
        <title>Extensive microbial diversity within the chicken gut microbiome revealed by metagenomics and culture.</title>
        <authorList>
            <person name="Gilroy R."/>
            <person name="Ravi A."/>
            <person name="Getino M."/>
            <person name="Pursley I."/>
            <person name="Horton D.L."/>
            <person name="Alikhan N.F."/>
            <person name="Baker D."/>
            <person name="Gharbi K."/>
            <person name="Hall N."/>
            <person name="Watson M."/>
            <person name="Adriaenssens E.M."/>
            <person name="Foster-Nyarko E."/>
            <person name="Jarju S."/>
            <person name="Secka A."/>
            <person name="Antonio M."/>
            <person name="Oren A."/>
            <person name="Chaudhuri R.R."/>
            <person name="La Ragione R."/>
            <person name="Hildebrand F."/>
            <person name="Pallen M.J."/>
        </authorList>
    </citation>
    <scope>NUCLEOTIDE SEQUENCE</scope>
    <source>
        <strain evidence="8">F6-4510</strain>
    </source>
</reference>
<dbReference type="GO" id="GO:0005829">
    <property type="term" value="C:cytosol"/>
    <property type="evidence" value="ECO:0007669"/>
    <property type="project" value="TreeGrafter"/>
</dbReference>
<evidence type="ECO:0000313" key="9">
    <source>
        <dbReference type="Proteomes" id="UP000823611"/>
    </source>
</evidence>